<reference evidence="9" key="1">
    <citation type="submission" date="2016-10" db="EMBL/GenBank/DDBJ databases">
        <authorList>
            <person name="Varghese N."/>
            <person name="Submissions S."/>
        </authorList>
    </citation>
    <scope>NUCLEOTIDE SEQUENCE [LARGE SCALE GENOMIC DNA]</scope>
    <source>
        <strain evidence="9">Nm10</strain>
    </source>
</reference>
<dbReference type="EMBL" id="FNLN01000014">
    <property type="protein sequence ID" value="SDT96774.1"/>
    <property type="molecule type" value="Genomic_DNA"/>
</dbReference>
<proteinExistence type="inferred from homology"/>
<evidence type="ECO:0000313" key="9">
    <source>
        <dbReference type="Proteomes" id="UP000182882"/>
    </source>
</evidence>
<keyword evidence="3" id="KW-0540">Nuclease</keyword>
<dbReference type="Proteomes" id="UP000182882">
    <property type="component" value="Unassembled WGS sequence"/>
</dbReference>
<evidence type="ECO:0000256" key="5">
    <source>
        <dbReference type="ARBA" id="ARBA00022801"/>
    </source>
</evidence>
<keyword evidence="6" id="KW-0694">RNA-binding</keyword>
<organism evidence="8 9">
    <name type="scientific">Nitrosomonas ureae</name>
    <dbReference type="NCBI Taxonomy" id="44577"/>
    <lineage>
        <taxon>Bacteria</taxon>
        <taxon>Pseudomonadati</taxon>
        <taxon>Pseudomonadota</taxon>
        <taxon>Betaproteobacteria</taxon>
        <taxon>Nitrosomonadales</taxon>
        <taxon>Nitrosomonadaceae</taxon>
        <taxon>Nitrosomonas</taxon>
    </lineage>
</organism>
<keyword evidence="9" id="KW-1185">Reference proteome</keyword>
<evidence type="ECO:0000256" key="1">
    <source>
        <dbReference type="ARBA" id="ARBA00006620"/>
    </source>
</evidence>
<evidence type="ECO:0000256" key="2">
    <source>
        <dbReference type="ARBA" id="ARBA00022649"/>
    </source>
</evidence>
<accession>A0A1H2EP04</accession>
<dbReference type="InterPro" id="IPR038570">
    <property type="entry name" value="HicA_sf"/>
</dbReference>
<comment type="similarity">
    <text evidence="1">Belongs to the HicA mRNA interferase family.</text>
</comment>
<dbReference type="Gene3D" id="3.30.920.30">
    <property type="entry name" value="Hypothetical protein"/>
    <property type="match status" value="1"/>
</dbReference>
<keyword evidence="5" id="KW-0378">Hydrolase</keyword>
<evidence type="ECO:0000256" key="3">
    <source>
        <dbReference type="ARBA" id="ARBA00022722"/>
    </source>
</evidence>
<protein>
    <submittedName>
        <fullName evidence="8">mRNA interferase HicA</fullName>
    </submittedName>
</protein>
<gene>
    <name evidence="8" type="ORF">SAMN05216406_11438</name>
</gene>
<dbReference type="AlphaFoldDB" id="A0A1H2EP04"/>
<keyword evidence="4" id="KW-0255">Endonuclease</keyword>
<sequence>MLYDILTMNGKQIIKKLQAEGWKLSHINGSHHMMAKGGYIVPVPVHGTKDVPIGTLLSIQRLSGVKLK</sequence>
<evidence type="ECO:0000256" key="7">
    <source>
        <dbReference type="ARBA" id="ARBA00023016"/>
    </source>
</evidence>
<dbReference type="GO" id="GO:0016787">
    <property type="term" value="F:hydrolase activity"/>
    <property type="evidence" value="ECO:0007669"/>
    <property type="project" value="UniProtKB-KW"/>
</dbReference>
<keyword evidence="2" id="KW-1277">Toxin-antitoxin system</keyword>
<evidence type="ECO:0000256" key="4">
    <source>
        <dbReference type="ARBA" id="ARBA00022759"/>
    </source>
</evidence>
<evidence type="ECO:0000256" key="6">
    <source>
        <dbReference type="ARBA" id="ARBA00022884"/>
    </source>
</evidence>
<dbReference type="InterPro" id="IPR012933">
    <property type="entry name" value="HicA_mRNA_interferase"/>
</dbReference>
<evidence type="ECO:0000313" key="8">
    <source>
        <dbReference type="EMBL" id="SDT96774.1"/>
    </source>
</evidence>
<name>A0A1H2EP04_9PROT</name>
<dbReference type="SUPFAM" id="SSF54786">
    <property type="entry name" value="YcfA/nrd intein domain"/>
    <property type="match status" value="1"/>
</dbReference>
<keyword evidence="7" id="KW-0346">Stress response</keyword>
<dbReference type="GO" id="GO:0004519">
    <property type="term" value="F:endonuclease activity"/>
    <property type="evidence" value="ECO:0007669"/>
    <property type="project" value="UniProtKB-KW"/>
</dbReference>
<dbReference type="GO" id="GO:0003729">
    <property type="term" value="F:mRNA binding"/>
    <property type="evidence" value="ECO:0007669"/>
    <property type="project" value="InterPro"/>
</dbReference>
<dbReference type="Pfam" id="PF07927">
    <property type="entry name" value="HicA_toxin"/>
    <property type="match status" value="1"/>
</dbReference>